<organism evidence="13 14">
    <name type="scientific">Porphyridium purpureum</name>
    <name type="common">Red alga</name>
    <name type="synonym">Porphyridium cruentum</name>
    <dbReference type="NCBI Taxonomy" id="35688"/>
    <lineage>
        <taxon>Eukaryota</taxon>
        <taxon>Rhodophyta</taxon>
        <taxon>Bangiophyceae</taxon>
        <taxon>Porphyridiales</taxon>
        <taxon>Porphyridiaceae</taxon>
        <taxon>Porphyridium</taxon>
    </lineage>
</organism>
<dbReference type="InterPro" id="IPR014721">
    <property type="entry name" value="Ribsml_uS5_D2-typ_fold_subgr"/>
</dbReference>
<keyword evidence="6 13" id="KW-0418">Kinase</keyword>
<evidence type="ECO:0000313" key="14">
    <source>
        <dbReference type="Proteomes" id="UP000324585"/>
    </source>
</evidence>
<dbReference type="PIRSF" id="PIRSF000530">
    <property type="entry name" value="Galactokinase"/>
    <property type="match status" value="1"/>
</dbReference>
<comment type="caution">
    <text evidence="13">The sequence shown here is derived from an EMBL/GenBank/DDBJ whole genome shotgun (WGS) entry which is preliminary data.</text>
</comment>
<dbReference type="SUPFAM" id="SSF54211">
    <property type="entry name" value="Ribosomal protein S5 domain 2-like"/>
    <property type="match status" value="1"/>
</dbReference>
<keyword evidence="3" id="KW-0808">Transferase</keyword>
<feature type="domain" description="GHMP kinase N-terminal" evidence="10">
    <location>
        <begin position="91"/>
        <end position="178"/>
    </location>
</feature>
<keyword evidence="5" id="KW-0547">Nucleotide-binding</keyword>
<keyword evidence="4" id="KW-0479">Metal-binding</keyword>
<dbReference type="InterPro" id="IPR006206">
    <property type="entry name" value="Mevalonate/galactokinase"/>
</dbReference>
<dbReference type="InterPro" id="IPR019539">
    <property type="entry name" value="GalKase_N"/>
</dbReference>
<dbReference type="InterPro" id="IPR020568">
    <property type="entry name" value="Ribosomal_Su5_D2-typ_SF"/>
</dbReference>
<dbReference type="OrthoDB" id="275179at2759"/>
<feature type="domain" description="Galactokinase N-terminal" evidence="12">
    <location>
        <begin position="2"/>
        <end position="50"/>
    </location>
</feature>
<evidence type="ECO:0000256" key="9">
    <source>
        <dbReference type="ARBA" id="ARBA00023277"/>
    </source>
</evidence>
<dbReference type="AlphaFoldDB" id="A0A5J4Z585"/>
<evidence type="ECO:0000256" key="2">
    <source>
        <dbReference type="ARBA" id="ARBA00022490"/>
    </source>
</evidence>
<dbReference type="InterPro" id="IPR006204">
    <property type="entry name" value="GHMP_kinase_N_dom"/>
</dbReference>
<evidence type="ECO:0000256" key="1">
    <source>
        <dbReference type="ARBA" id="ARBA00006566"/>
    </source>
</evidence>
<dbReference type="InterPro" id="IPR000705">
    <property type="entry name" value="Galactokinase"/>
</dbReference>
<dbReference type="NCBIfam" id="TIGR00131">
    <property type="entry name" value="gal_kin"/>
    <property type="match status" value="1"/>
</dbReference>
<dbReference type="PANTHER" id="PTHR10457">
    <property type="entry name" value="MEVALONATE KINASE/GALACTOKINASE"/>
    <property type="match status" value="1"/>
</dbReference>
<accession>A0A5J4Z585</accession>
<dbReference type="FunFam" id="3.30.230.10:FF:000017">
    <property type="entry name" value="Galactokinase"/>
    <property type="match status" value="1"/>
</dbReference>
<evidence type="ECO:0000259" key="12">
    <source>
        <dbReference type="Pfam" id="PF10509"/>
    </source>
</evidence>
<sequence>MFETTFGQNDAQTVAVAAPGRVNLIGEHTDYNDGFVLPLALQKNTVLVGAKAAEGSTIVRLVSEMSPEDVAQFDLSKPDELKPGGEPEWANYVKGMVVMFQRQGYAVPGFDAAVSSDVPTGGGVSSSAALEMATGTLLEVFADITLEPSTKAKWGQSVEHEFVNLPCGIMDQLISAAGQEGHAMMLDCRSFEIKPVPLDDPSVKIVVANSMVKHSLSGSEYPERRAQCYAAAKALGVPHLRDATMKMLDALPEGTLDQKTYMRARHVITENDRVVRFAQALQERDYIKAGLLMNDSHTSQRDDYEVSVPEIDHLVRIAQSVEGVYGARLTGGGFGGCTVTLCQENAVPALFEAFKKEYEPTIGKEALVFDTEAGPGARVLKL</sequence>
<dbReference type="Pfam" id="PF00288">
    <property type="entry name" value="GHMP_kinases_N"/>
    <property type="match status" value="1"/>
</dbReference>
<keyword evidence="2" id="KW-0963">Cytoplasm</keyword>
<proteinExistence type="inferred from homology"/>
<evidence type="ECO:0000256" key="3">
    <source>
        <dbReference type="ARBA" id="ARBA00022679"/>
    </source>
</evidence>
<keyword evidence="14" id="KW-1185">Reference proteome</keyword>
<dbReference type="SUPFAM" id="SSF55060">
    <property type="entry name" value="GHMP Kinase, C-terminal domain"/>
    <property type="match status" value="1"/>
</dbReference>
<gene>
    <name evidence="13" type="ORF">FVE85_6774</name>
</gene>
<evidence type="ECO:0000259" key="10">
    <source>
        <dbReference type="Pfam" id="PF00288"/>
    </source>
</evidence>
<evidence type="ECO:0000256" key="6">
    <source>
        <dbReference type="ARBA" id="ARBA00022777"/>
    </source>
</evidence>
<dbReference type="Proteomes" id="UP000324585">
    <property type="component" value="Unassembled WGS sequence"/>
</dbReference>
<dbReference type="InterPro" id="IPR013750">
    <property type="entry name" value="GHMP_kinase_C_dom"/>
</dbReference>
<dbReference type="GO" id="GO:0046872">
    <property type="term" value="F:metal ion binding"/>
    <property type="evidence" value="ECO:0007669"/>
    <property type="project" value="UniProtKB-KW"/>
</dbReference>
<dbReference type="Gene3D" id="3.30.70.890">
    <property type="entry name" value="GHMP kinase, C-terminal domain"/>
    <property type="match status" value="1"/>
</dbReference>
<evidence type="ECO:0000256" key="5">
    <source>
        <dbReference type="ARBA" id="ARBA00022741"/>
    </source>
</evidence>
<keyword evidence="7" id="KW-0067">ATP-binding</keyword>
<dbReference type="InterPro" id="IPR036554">
    <property type="entry name" value="GHMP_kinase_C_sf"/>
</dbReference>
<keyword evidence="9" id="KW-0119">Carbohydrate metabolism</keyword>
<feature type="domain" description="GHMP kinase C-terminal" evidence="11">
    <location>
        <begin position="278"/>
        <end position="359"/>
    </location>
</feature>
<dbReference type="InterPro" id="IPR019741">
    <property type="entry name" value="Galactokinase_CS"/>
</dbReference>
<dbReference type="PRINTS" id="PR00473">
    <property type="entry name" value="GALCTOKINASE"/>
</dbReference>
<dbReference type="GO" id="GO:0004335">
    <property type="term" value="F:galactokinase activity"/>
    <property type="evidence" value="ECO:0007669"/>
    <property type="project" value="InterPro"/>
</dbReference>
<evidence type="ECO:0000256" key="4">
    <source>
        <dbReference type="ARBA" id="ARBA00022723"/>
    </source>
</evidence>
<evidence type="ECO:0000256" key="7">
    <source>
        <dbReference type="ARBA" id="ARBA00022840"/>
    </source>
</evidence>
<dbReference type="GO" id="GO:0005524">
    <property type="term" value="F:ATP binding"/>
    <property type="evidence" value="ECO:0007669"/>
    <property type="project" value="UniProtKB-KW"/>
</dbReference>
<dbReference type="FunFam" id="3.30.70.890:FF:000001">
    <property type="entry name" value="Galactokinase"/>
    <property type="match status" value="1"/>
</dbReference>
<evidence type="ECO:0000256" key="8">
    <source>
        <dbReference type="ARBA" id="ARBA00022842"/>
    </source>
</evidence>
<dbReference type="Gene3D" id="3.30.230.10">
    <property type="match status" value="1"/>
</dbReference>
<evidence type="ECO:0000313" key="13">
    <source>
        <dbReference type="EMBL" id="KAA8499189.1"/>
    </source>
</evidence>
<comment type="similarity">
    <text evidence="1">Belongs to the GHMP kinase family. GalK subfamily.</text>
</comment>
<reference evidence="14" key="1">
    <citation type="journal article" date="2019" name="Nat. Commun.">
        <title>Expansion of phycobilisome linker gene families in mesophilic red algae.</title>
        <authorList>
            <person name="Lee J."/>
            <person name="Kim D."/>
            <person name="Bhattacharya D."/>
            <person name="Yoon H.S."/>
        </authorList>
    </citation>
    <scope>NUCLEOTIDE SEQUENCE [LARGE SCALE GENOMIC DNA]</scope>
    <source>
        <strain evidence="14">CCMP 1328</strain>
    </source>
</reference>
<protein>
    <submittedName>
        <fullName evidence="13">Galactokinase</fullName>
    </submittedName>
</protein>
<dbReference type="GO" id="GO:0005829">
    <property type="term" value="C:cytosol"/>
    <property type="evidence" value="ECO:0007669"/>
    <property type="project" value="TreeGrafter"/>
</dbReference>
<dbReference type="PANTHER" id="PTHR10457:SF7">
    <property type="entry name" value="GALACTOKINASE-RELATED"/>
    <property type="match status" value="1"/>
</dbReference>
<name>A0A5J4Z585_PORPP</name>
<dbReference type="EMBL" id="VRMN01000001">
    <property type="protein sequence ID" value="KAA8499189.1"/>
    <property type="molecule type" value="Genomic_DNA"/>
</dbReference>
<dbReference type="PROSITE" id="PS00106">
    <property type="entry name" value="GALACTOKINASE"/>
    <property type="match status" value="1"/>
</dbReference>
<dbReference type="PRINTS" id="PR00959">
    <property type="entry name" value="MEVGALKINASE"/>
</dbReference>
<evidence type="ECO:0000259" key="11">
    <source>
        <dbReference type="Pfam" id="PF08544"/>
    </source>
</evidence>
<dbReference type="GO" id="GO:0006012">
    <property type="term" value="P:galactose metabolic process"/>
    <property type="evidence" value="ECO:0007669"/>
    <property type="project" value="InterPro"/>
</dbReference>
<keyword evidence="8" id="KW-0460">Magnesium</keyword>
<dbReference type="Pfam" id="PF10509">
    <property type="entry name" value="GalKase_gal_bdg"/>
    <property type="match status" value="1"/>
</dbReference>
<dbReference type="Pfam" id="PF08544">
    <property type="entry name" value="GHMP_kinases_C"/>
    <property type="match status" value="1"/>
</dbReference>
<dbReference type="OMA" id="VMPCAIN"/>